<evidence type="ECO:0000313" key="3">
    <source>
        <dbReference type="Proteomes" id="UP000772434"/>
    </source>
</evidence>
<dbReference type="InterPro" id="IPR002818">
    <property type="entry name" value="DJ-1/PfpI"/>
</dbReference>
<name>A0A9P5Q4A3_9AGAR</name>
<comment type="caution">
    <text evidence="2">The sequence shown here is derived from an EMBL/GenBank/DDBJ whole genome shotgun (WGS) entry which is preliminary data.</text>
</comment>
<keyword evidence="3" id="KW-1185">Reference proteome</keyword>
<dbReference type="OrthoDB" id="543156at2759"/>
<dbReference type="Pfam" id="PF01965">
    <property type="entry name" value="DJ-1_PfpI"/>
    <property type="match status" value="1"/>
</dbReference>
<dbReference type="Gene3D" id="3.40.50.880">
    <property type="match status" value="1"/>
</dbReference>
<reference evidence="2" key="1">
    <citation type="submission" date="2020-11" db="EMBL/GenBank/DDBJ databases">
        <authorList>
            <consortium name="DOE Joint Genome Institute"/>
            <person name="Ahrendt S."/>
            <person name="Riley R."/>
            <person name="Andreopoulos W."/>
            <person name="Labutti K."/>
            <person name="Pangilinan J."/>
            <person name="Ruiz-Duenas F.J."/>
            <person name="Barrasa J.M."/>
            <person name="Sanchez-Garcia M."/>
            <person name="Camarero S."/>
            <person name="Miyauchi S."/>
            <person name="Serrano A."/>
            <person name="Linde D."/>
            <person name="Babiker R."/>
            <person name="Drula E."/>
            <person name="Ayuso-Fernandez I."/>
            <person name="Pacheco R."/>
            <person name="Padilla G."/>
            <person name="Ferreira P."/>
            <person name="Barriuso J."/>
            <person name="Kellner H."/>
            <person name="Castanera R."/>
            <person name="Alfaro M."/>
            <person name="Ramirez L."/>
            <person name="Pisabarro A.G."/>
            <person name="Kuo A."/>
            <person name="Tritt A."/>
            <person name="Lipzen A."/>
            <person name="He G."/>
            <person name="Yan M."/>
            <person name="Ng V."/>
            <person name="Cullen D."/>
            <person name="Martin F."/>
            <person name="Rosso M.-N."/>
            <person name="Henrissat B."/>
            <person name="Hibbett D."/>
            <person name="Martinez A.T."/>
            <person name="Grigoriev I.V."/>
        </authorList>
    </citation>
    <scope>NUCLEOTIDE SEQUENCE</scope>
    <source>
        <strain evidence="2">AH 40177</strain>
    </source>
</reference>
<organism evidence="2 3">
    <name type="scientific">Rhodocollybia butyracea</name>
    <dbReference type="NCBI Taxonomy" id="206335"/>
    <lineage>
        <taxon>Eukaryota</taxon>
        <taxon>Fungi</taxon>
        <taxon>Dikarya</taxon>
        <taxon>Basidiomycota</taxon>
        <taxon>Agaricomycotina</taxon>
        <taxon>Agaricomycetes</taxon>
        <taxon>Agaricomycetidae</taxon>
        <taxon>Agaricales</taxon>
        <taxon>Marasmiineae</taxon>
        <taxon>Omphalotaceae</taxon>
        <taxon>Rhodocollybia</taxon>
    </lineage>
</organism>
<dbReference type="AlphaFoldDB" id="A0A9P5Q4A3"/>
<dbReference type="EMBL" id="JADNRY010000013">
    <property type="protein sequence ID" value="KAF9074362.1"/>
    <property type="molecule type" value="Genomic_DNA"/>
</dbReference>
<accession>A0A9P5Q4A3</accession>
<dbReference type="InterPro" id="IPR029062">
    <property type="entry name" value="Class_I_gatase-like"/>
</dbReference>
<dbReference type="Proteomes" id="UP000772434">
    <property type="component" value="Unassembled WGS sequence"/>
</dbReference>
<evidence type="ECO:0000313" key="2">
    <source>
        <dbReference type="EMBL" id="KAF9074362.1"/>
    </source>
</evidence>
<dbReference type="InterPro" id="IPR052158">
    <property type="entry name" value="INH-QAR"/>
</dbReference>
<feature type="domain" description="DJ-1/PfpI" evidence="1">
    <location>
        <begin position="56"/>
        <end position="195"/>
    </location>
</feature>
<dbReference type="SUPFAM" id="SSF52317">
    <property type="entry name" value="Class I glutamine amidotransferase-like"/>
    <property type="match status" value="1"/>
</dbReference>
<gene>
    <name evidence="2" type="ORF">BDP27DRAFT_1444216</name>
</gene>
<sequence>MGKETIVRIGVFIPTWCQLLDQACVDILGSMSSQYMTILKGVVPQPIIDSAPTVHIHYIGSVKAGEPILISSNQQIIATNRYSDPDVAPGKLNIVLVPGPDPNDTFEKEGLEWLRKQSEAAGTDILSICTGIFICGEAGLLKGRTVCGPKGTQAILARKYGQDVVQKGAELRWVQDGNFWSSGAVTNGNDLVSAYARQSKYFSKELVEITLDMMNVGDRPQEYSDTSISLVLE</sequence>
<proteinExistence type="predicted"/>
<dbReference type="PANTHER" id="PTHR43130">
    <property type="entry name" value="ARAC-FAMILY TRANSCRIPTIONAL REGULATOR"/>
    <property type="match status" value="1"/>
</dbReference>
<protein>
    <submittedName>
        <fullName evidence="2">ThiJ/PfpI family protein</fullName>
    </submittedName>
</protein>
<dbReference type="PANTHER" id="PTHR43130:SF7">
    <property type="entry name" value="DJ-1_PFPI DOMAIN-CONTAINING PROTEIN"/>
    <property type="match status" value="1"/>
</dbReference>
<evidence type="ECO:0000259" key="1">
    <source>
        <dbReference type="Pfam" id="PF01965"/>
    </source>
</evidence>